<feature type="transmembrane region" description="Helical" evidence="4">
    <location>
        <begin position="160"/>
        <end position="181"/>
    </location>
</feature>
<dbReference type="EMBL" id="CP028918">
    <property type="protein sequence ID" value="AWB48427.1"/>
    <property type="molecule type" value="Genomic_DNA"/>
</dbReference>
<feature type="transmembrane region" description="Helical" evidence="4">
    <location>
        <begin position="42"/>
        <end position="66"/>
    </location>
</feature>
<evidence type="ECO:0000313" key="7">
    <source>
        <dbReference type="Proteomes" id="UP000244496"/>
    </source>
</evidence>
<keyword evidence="2 4" id="KW-1133">Transmembrane helix</keyword>
<keyword evidence="1 4" id="KW-0812">Transmembrane</keyword>
<accession>A0A2S0UKS6</accession>
<evidence type="ECO:0000256" key="2">
    <source>
        <dbReference type="ARBA" id="ARBA00022989"/>
    </source>
</evidence>
<feature type="transmembrane region" description="Helical" evidence="4">
    <location>
        <begin position="241"/>
        <end position="262"/>
    </location>
</feature>
<dbReference type="CDD" id="cd06174">
    <property type="entry name" value="MFS"/>
    <property type="match status" value="1"/>
</dbReference>
<feature type="transmembrane region" description="Helical" evidence="4">
    <location>
        <begin position="130"/>
        <end position="154"/>
    </location>
</feature>
<evidence type="ECO:0000256" key="3">
    <source>
        <dbReference type="ARBA" id="ARBA00023136"/>
    </source>
</evidence>
<proteinExistence type="predicted"/>
<dbReference type="KEGG" id="geh:HYN69_07780"/>
<gene>
    <name evidence="6" type="ORF">HYN69_07780</name>
</gene>
<feature type="transmembrane region" description="Helical" evidence="4">
    <location>
        <begin position="294"/>
        <end position="316"/>
    </location>
</feature>
<evidence type="ECO:0000313" key="6">
    <source>
        <dbReference type="EMBL" id="AWB48427.1"/>
    </source>
</evidence>
<keyword evidence="7" id="KW-1185">Reference proteome</keyword>
<feature type="domain" description="Major facilitator superfamily (MFS) profile" evidence="5">
    <location>
        <begin position="6"/>
        <end position="382"/>
    </location>
</feature>
<dbReference type="GO" id="GO:0022857">
    <property type="term" value="F:transmembrane transporter activity"/>
    <property type="evidence" value="ECO:0007669"/>
    <property type="project" value="InterPro"/>
</dbReference>
<dbReference type="SUPFAM" id="SSF103473">
    <property type="entry name" value="MFS general substrate transporter"/>
    <property type="match status" value="1"/>
</dbReference>
<keyword evidence="3 4" id="KW-0472">Membrane</keyword>
<evidence type="ECO:0000256" key="4">
    <source>
        <dbReference type="SAM" id="Phobius"/>
    </source>
</evidence>
<feature type="transmembrane region" description="Helical" evidence="4">
    <location>
        <begin position="73"/>
        <end position="99"/>
    </location>
</feature>
<dbReference type="Proteomes" id="UP000244496">
    <property type="component" value="Chromosome"/>
</dbReference>
<dbReference type="AlphaFoldDB" id="A0A2S0UKS6"/>
<dbReference type="Gene3D" id="1.20.1250.20">
    <property type="entry name" value="MFS general substrate transporter like domains"/>
    <property type="match status" value="1"/>
</dbReference>
<dbReference type="InterPro" id="IPR036259">
    <property type="entry name" value="MFS_trans_sf"/>
</dbReference>
<dbReference type="InterPro" id="IPR011701">
    <property type="entry name" value="MFS"/>
</dbReference>
<feature type="transmembrane region" description="Helical" evidence="4">
    <location>
        <begin position="105"/>
        <end position="123"/>
    </location>
</feature>
<dbReference type="Pfam" id="PF07690">
    <property type="entry name" value="MFS_1"/>
    <property type="match status" value="1"/>
</dbReference>
<feature type="transmembrane region" description="Helical" evidence="4">
    <location>
        <begin position="336"/>
        <end position="354"/>
    </location>
</feature>
<dbReference type="OrthoDB" id="6095882at2"/>
<evidence type="ECO:0000259" key="5">
    <source>
        <dbReference type="PROSITE" id="PS50850"/>
    </source>
</evidence>
<dbReference type="InterPro" id="IPR020846">
    <property type="entry name" value="MFS_dom"/>
</dbReference>
<name>A0A2S0UKS6_9RHOB</name>
<sequence length="388" mass="39430">MRAVVTVLALWCAGLGAAAQFGKMSFAFDLFSARYPDHGPVGIGLLVSVVGIVGLVFGTTAGLLVARIGPRRAIVAALALGAVMSAVQILPLPYAALFLTRGIEGFSHLAIVVVGPTMIAGLAPPRHQGLAMTLWSSFFGVTYALLAVVAPALLSGGDTGPLFGLHALWMAGFALVLRGLLPADPAAVRHPMTGLVGQHMAIYASPRIAAPATGFVCYTALYVAVLTLLPPLMPPDMQAGVAAGMPLLSIAVSMTLGVWMLGRITAVQLVQAGFAVGALAALALWIGWGQGAVMLAASLTLAAAMGIVQGASFAAIPQLNDSDLDRARASGAVAQLGNLGTTTGTPLLAALIVMAGPGGLAGFALLLCLSGIAVHSWQARRRLAVLPR</sequence>
<feature type="transmembrane region" description="Helical" evidence="4">
    <location>
        <begin position="208"/>
        <end position="229"/>
    </location>
</feature>
<protein>
    <submittedName>
        <fullName evidence="6">MFS transporter</fullName>
    </submittedName>
</protein>
<dbReference type="PROSITE" id="PS50850">
    <property type="entry name" value="MFS"/>
    <property type="match status" value="1"/>
</dbReference>
<feature type="transmembrane region" description="Helical" evidence="4">
    <location>
        <begin position="269"/>
        <end position="288"/>
    </location>
</feature>
<reference evidence="6 7" key="1">
    <citation type="submission" date="2018-04" db="EMBL/GenBank/DDBJ databases">
        <title>Genome sequencing of Gemmobacter.</title>
        <authorList>
            <person name="Yi H."/>
            <person name="Baek M.-G."/>
        </authorList>
    </citation>
    <scope>NUCLEOTIDE SEQUENCE [LARGE SCALE GENOMIC DNA]</scope>
    <source>
        <strain evidence="6 7">HYN0069</strain>
    </source>
</reference>
<feature type="transmembrane region" description="Helical" evidence="4">
    <location>
        <begin position="360"/>
        <end position="379"/>
    </location>
</feature>
<evidence type="ECO:0000256" key="1">
    <source>
        <dbReference type="ARBA" id="ARBA00022692"/>
    </source>
</evidence>
<organism evidence="6 7">
    <name type="scientific">Paragemmobacter aquarius</name>
    <dbReference type="NCBI Taxonomy" id="2169400"/>
    <lineage>
        <taxon>Bacteria</taxon>
        <taxon>Pseudomonadati</taxon>
        <taxon>Pseudomonadota</taxon>
        <taxon>Alphaproteobacteria</taxon>
        <taxon>Rhodobacterales</taxon>
        <taxon>Paracoccaceae</taxon>
        <taxon>Paragemmobacter</taxon>
    </lineage>
</organism>